<accession>A0A645IER9</accession>
<comment type="caution">
    <text evidence="1">The sequence shown here is derived from an EMBL/GenBank/DDBJ whole genome shotgun (WGS) entry which is preliminary data.</text>
</comment>
<evidence type="ECO:0000313" key="1">
    <source>
        <dbReference type="EMBL" id="MPN48959.1"/>
    </source>
</evidence>
<organism evidence="1">
    <name type="scientific">bioreactor metagenome</name>
    <dbReference type="NCBI Taxonomy" id="1076179"/>
    <lineage>
        <taxon>unclassified sequences</taxon>
        <taxon>metagenomes</taxon>
        <taxon>ecological metagenomes</taxon>
    </lineage>
</organism>
<gene>
    <name evidence="1" type="ORF">SDC9_196572</name>
</gene>
<sequence>MMDLIDAVVYCFIDGLCTLRHKNLTAKLLGLLAACERGELFYQFFAFLLGNKATALHGVNQQLQFRQFKLPFSYVIPDRLAALHFNINAKLP</sequence>
<reference evidence="1" key="1">
    <citation type="submission" date="2019-08" db="EMBL/GenBank/DDBJ databases">
        <authorList>
            <person name="Kucharzyk K."/>
            <person name="Murdoch R.W."/>
            <person name="Higgins S."/>
            <person name="Loffler F."/>
        </authorList>
    </citation>
    <scope>NUCLEOTIDE SEQUENCE</scope>
</reference>
<name>A0A645IER9_9ZZZZ</name>
<protein>
    <submittedName>
        <fullName evidence="1">Uncharacterized protein</fullName>
    </submittedName>
</protein>
<dbReference type="EMBL" id="VSSQ01111756">
    <property type="protein sequence ID" value="MPN48959.1"/>
    <property type="molecule type" value="Genomic_DNA"/>
</dbReference>
<proteinExistence type="predicted"/>
<dbReference type="AlphaFoldDB" id="A0A645IER9"/>